<reference evidence="12" key="2">
    <citation type="journal article" date="2021" name="PeerJ">
        <title>Extensive microbial diversity within the chicken gut microbiome revealed by metagenomics and culture.</title>
        <authorList>
            <person name="Gilroy R."/>
            <person name="Ravi A."/>
            <person name="Getino M."/>
            <person name="Pursley I."/>
            <person name="Horton D.L."/>
            <person name="Alikhan N.F."/>
            <person name="Baker D."/>
            <person name="Gharbi K."/>
            <person name="Hall N."/>
            <person name="Watson M."/>
            <person name="Adriaenssens E.M."/>
            <person name="Foster-Nyarko E."/>
            <person name="Jarju S."/>
            <person name="Secka A."/>
            <person name="Antonio M."/>
            <person name="Oren A."/>
            <person name="Chaudhuri R.R."/>
            <person name="La Ragione R."/>
            <person name="Hildebrand F."/>
            <person name="Pallen M.J."/>
        </authorList>
    </citation>
    <scope>NUCLEOTIDE SEQUENCE</scope>
    <source>
        <strain evidence="12">B2-16538</strain>
    </source>
</reference>
<dbReference type="GO" id="GO:0106408">
    <property type="term" value="F:diadenylate cyclase activity"/>
    <property type="evidence" value="ECO:0007669"/>
    <property type="project" value="UniProtKB-EC"/>
</dbReference>
<comment type="caution">
    <text evidence="10">Lacks conserved residue(s) required for the propagation of feature annotation.</text>
</comment>
<evidence type="ECO:0000313" key="12">
    <source>
        <dbReference type="EMBL" id="MBO8484886.1"/>
    </source>
</evidence>
<evidence type="ECO:0000256" key="2">
    <source>
        <dbReference type="ARBA" id="ARBA00022475"/>
    </source>
</evidence>
<dbReference type="EMBL" id="JADILX010000008">
    <property type="protein sequence ID" value="MBO8484886.1"/>
    <property type="molecule type" value="Genomic_DNA"/>
</dbReference>
<dbReference type="Pfam" id="PF02457">
    <property type="entry name" value="DAC"/>
    <property type="match status" value="1"/>
</dbReference>
<organism evidence="12 13">
    <name type="scientific">Candidatus Cryptobacteroides excrementavium</name>
    <dbReference type="NCBI Taxonomy" id="2840759"/>
    <lineage>
        <taxon>Bacteria</taxon>
        <taxon>Pseudomonadati</taxon>
        <taxon>Bacteroidota</taxon>
        <taxon>Bacteroidia</taxon>
        <taxon>Bacteroidales</taxon>
        <taxon>Candidatus Cryptobacteroides</taxon>
    </lineage>
</organism>
<dbReference type="PANTHER" id="PTHR34185:SF1">
    <property type="entry name" value="DIADENYLATE CYCLASE"/>
    <property type="match status" value="1"/>
</dbReference>
<comment type="function">
    <text evidence="10">Catalyzes the condensation of 2 ATP molecules into cyclic di-AMP (c-di-AMP), a second messenger used to regulate differing processes in different bacteria.</text>
</comment>
<dbReference type="GO" id="GO:0006171">
    <property type="term" value="P:cAMP biosynthetic process"/>
    <property type="evidence" value="ECO:0007669"/>
    <property type="project" value="InterPro"/>
</dbReference>
<dbReference type="InterPro" id="IPR014046">
    <property type="entry name" value="C-di-AMP_synthase"/>
</dbReference>
<keyword evidence="2 10" id="KW-1003">Cell membrane</keyword>
<dbReference type="InterPro" id="IPR045585">
    <property type="entry name" value="CdaA_N"/>
</dbReference>
<name>A0A9D9J2T1_9BACT</name>
<keyword evidence="9 10" id="KW-0472">Membrane</keyword>
<dbReference type="PANTHER" id="PTHR34185">
    <property type="entry name" value="DIADENYLATE CYCLASE"/>
    <property type="match status" value="1"/>
</dbReference>
<dbReference type="PIRSF" id="PIRSF004793">
    <property type="entry name" value="UCP004793"/>
    <property type="match status" value="1"/>
</dbReference>
<evidence type="ECO:0000259" key="11">
    <source>
        <dbReference type="PROSITE" id="PS51794"/>
    </source>
</evidence>
<feature type="domain" description="DAC" evidence="11">
    <location>
        <begin position="83"/>
        <end position="254"/>
    </location>
</feature>
<dbReference type="GO" id="GO:0005524">
    <property type="term" value="F:ATP binding"/>
    <property type="evidence" value="ECO:0007669"/>
    <property type="project" value="UniProtKB-UniRule"/>
</dbReference>
<keyword evidence="7 10" id="KW-0067">ATP-binding</keyword>
<evidence type="ECO:0000256" key="4">
    <source>
        <dbReference type="ARBA" id="ARBA00022692"/>
    </source>
</evidence>
<feature type="transmembrane region" description="Helical" evidence="10">
    <location>
        <begin position="6"/>
        <end position="30"/>
    </location>
</feature>
<evidence type="ECO:0000256" key="5">
    <source>
        <dbReference type="ARBA" id="ARBA00022695"/>
    </source>
</evidence>
<evidence type="ECO:0000256" key="3">
    <source>
        <dbReference type="ARBA" id="ARBA00022679"/>
    </source>
</evidence>
<keyword evidence="8 10" id="KW-1133">Transmembrane helix</keyword>
<accession>A0A9D9J2T1</accession>
<dbReference type="InterPro" id="IPR036888">
    <property type="entry name" value="DNA_integrity_DisA_N_sf"/>
</dbReference>
<keyword evidence="6 10" id="KW-0547">Nucleotide-binding</keyword>
<evidence type="ECO:0000313" key="13">
    <source>
        <dbReference type="Proteomes" id="UP000823750"/>
    </source>
</evidence>
<evidence type="ECO:0000256" key="1">
    <source>
        <dbReference type="ARBA" id="ARBA00000877"/>
    </source>
</evidence>
<dbReference type="AlphaFoldDB" id="A0A9D9J2T1"/>
<dbReference type="Pfam" id="PF19293">
    <property type="entry name" value="CdaA_N"/>
    <property type="match status" value="1"/>
</dbReference>
<sequence>MVLALFGFLNLSLMDVLDIILVALIIYYAFRWIRGSSAMSIFVAIISLYVLRVIVDALDMRLMSAIMGTVLDVGVIALIVIFQPEIRRFLINFGSRYKIATNGKGFLNKLFGRQEPKMDSVSVNELTEACRYMSEAMTGALIVIPHFDNIDDIIATGDKIDARISRRLIMNLFFKNSPLHDGAVIINSDRIVAARCTLPITERVNIPPSFGMRHKAAIGISEITDADVIVVSEETGRISFVKGGNVTPIKNINELKLLLGSSLTEEQA</sequence>
<keyword evidence="3 10" id="KW-0808">Transferase</keyword>
<comment type="catalytic activity">
    <reaction evidence="1 10">
        <text>2 ATP = 3',3'-c-di-AMP + 2 diphosphate</text>
        <dbReference type="Rhea" id="RHEA:35655"/>
        <dbReference type="ChEBI" id="CHEBI:30616"/>
        <dbReference type="ChEBI" id="CHEBI:33019"/>
        <dbReference type="ChEBI" id="CHEBI:71500"/>
        <dbReference type="EC" id="2.7.7.85"/>
    </reaction>
</comment>
<dbReference type="HAMAP" id="MF_01499">
    <property type="entry name" value="DacA"/>
    <property type="match status" value="1"/>
</dbReference>
<dbReference type="EC" id="2.7.7.85" evidence="10"/>
<evidence type="ECO:0000256" key="7">
    <source>
        <dbReference type="ARBA" id="ARBA00022840"/>
    </source>
</evidence>
<evidence type="ECO:0000256" key="10">
    <source>
        <dbReference type="HAMAP-Rule" id="MF_01499"/>
    </source>
</evidence>
<dbReference type="PROSITE" id="PS51794">
    <property type="entry name" value="DAC"/>
    <property type="match status" value="1"/>
</dbReference>
<comment type="subunit">
    <text evidence="10">Probably a homodimer.</text>
</comment>
<dbReference type="Gene3D" id="3.40.1700.10">
    <property type="entry name" value="DNA integrity scanning protein, DisA, N-terminal domain"/>
    <property type="match status" value="1"/>
</dbReference>
<protein>
    <recommendedName>
        <fullName evidence="10">Diadenylate cyclase</fullName>
        <shortName evidence="10">DAC</shortName>
        <ecNumber evidence="10">2.7.7.85</ecNumber>
    </recommendedName>
    <alternativeName>
        <fullName evidence="10">Cyclic-di-AMP synthase</fullName>
        <shortName evidence="10">c-di-AMP synthase</shortName>
    </alternativeName>
</protein>
<dbReference type="InterPro" id="IPR003390">
    <property type="entry name" value="DNA_integrity_scan_DisA_N"/>
</dbReference>
<comment type="similarity">
    <text evidence="10">Belongs to the adenylate cyclase family. DacA/CdaA subfamily.</text>
</comment>
<keyword evidence="5 10" id="KW-0548">Nucleotidyltransferase</keyword>
<evidence type="ECO:0000256" key="9">
    <source>
        <dbReference type="ARBA" id="ARBA00023136"/>
    </source>
</evidence>
<evidence type="ECO:0000256" key="6">
    <source>
        <dbReference type="ARBA" id="ARBA00022741"/>
    </source>
</evidence>
<dbReference type="GO" id="GO:0004016">
    <property type="term" value="F:adenylate cyclase activity"/>
    <property type="evidence" value="ECO:0007669"/>
    <property type="project" value="UniProtKB-UniRule"/>
</dbReference>
<reference evidence="12" key="1">
    <citation type="submission" date="2020-10" db="EMBL/GenBank/DDBJ databases">
        <authorList>
            <person name="Gilroy R."/>
        </authorList>
    </citation>
    <scope>NUCLEOTIDE SEQUENCE</scope>
    <source>
        <strain evidence="12">B2-16538</strain>
    </source>
</reference>
<feature type="transmembrane region" description="Helical" evidence="10">
    <location>
        <begin position="37"/>
        <end position="55"/>
    </location>
</feature>
<gene>
    <name evidence="10" type="primary">dacA</name>
    <name evidence="12" type="ORF">IAB78_00485</name>
</gene>
<dbReference type="NCBIfam" id="TIGR00159">
    <property type="entry name" value="diadenylate cyclase CdaA"/>
    <property type="match status" value="1"/>
</dbReference>
<proteinExistence type="inferred from homology"/>
<dbReference type="InterPro" id="IPR050338">
    <property type="entry name" value="DisA"/>
</dbReference>
<dbReference type="Proteomes" id="UP000823750">
    <property type="component" value="Unassembled WGS sequence"/>
</dbReference>
<evidence type="ECO:0000256" key="8">
    <source>
        <dbReference type="ARBA" id="ARBA00022989"/>
    </source>
</evidence>
<feature type="transmembrane region" description="Helical" evidence="10">
    <location>
        <begin position="61"/>
        <end position="82"/>
    </location>
</feature>
<comment type="caution">
    <text evidence="12">The sequence shown here is derived from an EMBL/GenBank/DDBJ whole genome shotgun (WGS) entry which is preliminary data.</text>
</comment>
<dbReference type="InterPro" id="IPR034701">
    <property type="entry name" value="CdaA"/>
</dbReference>
<keyword evidence="4 10" id="KW-0812">Transmembrane</keyword>
<dbReference type="SUPFAM" id="SSF143597">
    <property type="entry name" value="YojJ-like"/>
    <property type="match status" value="1"/>
</dbReference>